<accession>A0A9D4VAL0</accession>
<dbReference type="PANTHER" id="PTHR47423:SF2">
    <property type="entry name" value="PROTEIN SQS1"/>
    <property type="match status" value="1"/>
</dbReference>
<dbReference type="Proteomes" id="UP000886520">
    <property type="component" value="Chromosome 3"/>
</dbReference>
<evidence type="ECO:0000313" key="3">
    <source>
        <dbReference type="EMBL" id="KAI5082966.1"/>
    </source>
</evidence>
<keyword evidence="4" id="KW-1185">Reference proteome</keyword>
<dbReference type="PANTHER" id="PTHR47423">
    <property type="entry name" value="G-PATCH DOMAIN CONTAINING PROTEIN"/>
    <property type="match status" value="1"/>
</dbReference>
<dbReference type="AlphaFoldDB" id="A0A9D4VAL0"/>
<dbReference type="InterPro" id="IPR036867">
    <property type="entry name" value="R3H_dom_sf"/>
</dbReference>
<feature type="compositionally biased region" description="Polar residues" evidence="1">
    <location>
        <begin position="322"/>
        <end position="339"/>
    </location>
</feature>
<evidence type="ECO:0000313" key="4">
    <source>
        <dbReference type="Proteomes" id="UP000886520"/>
    </source>
</evidence>
<feature type="region of interest" description="Disordered" evidence="1">
    <location>
        <begin position="463"/>
        <end position="489"/>
    </location>
</feature>
<reference evidence="3" key="1">
    <citation type="submission" date="2021-01" db="EMBL/GenBank/DDBJ databases">
        <title>Adiantum capillus-veneris genome.</title>
        <authorList>
            <person name="Fang Y."/>
            <person name="Liao Q."/>
        </authorList>
    </citation>
    <scope>NUCLEOTIDE SEQUENCE</scope>
    <source>
        <strain evidence="3">H3</strain>
        <tissue evidence="3">Leaf</tissue>
    </source>
</reference>
<name>A0A9D4VAL0_ADICA</name>
<organism evidence="3 4">
    <name type="scientific">Adiantum capillus-veneris</name>
    <name type="common">Maidenhair fern</name>
    <dbReference type="NCBI Taxonomy" id="13818"/>
    <lineage>
        <taxon>Eukaryota</taxon>
        <taxon>Viridiplantae</taxon>
        <taxon>Streptophyta</taxon>
        <taxon>Embryophyta</taxon>
        <taxon>Tracheophyta</taxon>
        <taxon>Polypodiopsida</taxon>
        <taxon>Polypodiidae</taxon>
        <taxon>Polypodiales</taxon>
        <taxon>Pteridineae</taxon>
        <taxon>Pteridaceae</taxon>
        <taxon>Vittarioideae</taxon>
        <taxon>Adiantum</taxon>
    </lineage>
</organism>
<dbReference type="PROSITE" id="PS50174">
    <property type="entry name" value="G_PATCH"/>
    <property type="match status" value="1"/>
</dbReference>
<evidence type="ECO:0000259" key="2">
    <source>
        <dbReference type="PROSITE" id="PS50174"/>
    </source>
</evidence>
<feature type="domain" description="G-patch" evidence="2">
    <location>
        <begin position="726"/>
        <end position="769"/>
    </location>
</feature>
<feature type="region of interest" description="Disordered" evidence="1">
    <location>
        <begin position="312"/>
        <end position="343"/>
    </location>
</feature>
<feature type="compositionally biased region" description="Basic residues" evidence="1">
    <location>
        <begin position="480"/>
        <end position="489"/>
    </location>
</feature>
<dbReference type="Gene3D" id="3.30.1370.50">
    <property type="entry name" value="R3H-like domain"/>
    <property type="match status" value="1"/>
</dbReference>
<sequence>AGRQSAGDSSGAGGNLIFRAKRAGTVNRAVAYVYPEARGTNEIFQEQEVESSSSPEIILPAVEGRAAVILDRRPVTPALFDISSASGKSLEREVNSSSDRKEVYSLSDLLVHTNSLNQSTSQDSECDDVLNLQHAGKKQVESSTSSPEIILPAVEGRAAVILDRRSVTPALFDISSASGKSLEREVNSSCDRKEVYSSSDLLVHTNSLNQSTSQDSECDDVLNLQHAGKKQVKEYAKLVCSTKKGKKQAAGDYRKKQHKAVADPEEGGFLCIGGVRIFTNRANDWFETEDNPLCVEQKEVPLTRFDRRRRTRKKYKPKFRQIPSQSEQSDETGNSSSTSIDDDVAEDYIAGVEGDFMDVDVLLQTPGACHELRVEDMGDFCATSEESSEISDDSSDEEILGCDEDASASGVDDEERDSRVENFDLGNLKLECSDDEEEGPTENFHAKGKALCKAAARKQIKQLKAGKSAPVKSAQGSSSSKKKGFGSKKWQRTELIARKRHERSLLRGFDLTSVNAKLESIVVNNVDMSAFEPMGKTDCLQVQKLASIYQLKSGSQGSGKRRFVMVTQLGKTCGSSFALHCTQILQFHKEKDVHFEMPERISHRSEGEKRRLASKGQRATRLAYQSMKGGSVLKQGHLQNMTSSSEKAAKRTPKKAGSYASEPLSFVSCGSIRSQGDDMVMGAAEVLVNEVYSEDARNVPALGIRMTTAGQWAGSSLSFGEFEAHTKGFGSRMLAKMGYVDGSGLGKDGQGIARPLQAIKRPKSLGLGA</sequence>
<feature type="non-terminal residue" evidence="3">
    <location>
        <position position="769"/>
    </location>
</feature>
<evidence type="ECO:0000256" key="1">
    <source>
        <dbReference type="SAM" id="MobiDB-lite"/>
    </source>
</evidence>
<dbReference type="InterPro" id="IPR000467">
    <property type="entry name" value="G_patch_dom"/>
</dbReference>
<comment type="caution">
    <text evidence="3">The sequence shown here is derived from an EMBL/GenBank/DDBJ whole genome shotgun (WGS) entry which is preliminary data.</text>
</comment>
<dbReference type="EMBL" id="JABFUD020000002">
    <property type="protein sequence ID" value="KAI5082966.1"/>
    <property type="molecule type" value="Genomic_DNA"/>
</dbReference>
<protein>
    <recommendedName>
        <fullName evidence="2">G-patch domain-containing protein</fullName>
    </recommendedName>
</protein>
<gene>
    <name evidence="3" type="ORF">GOP47_0002709</name>
</gene>
<dbReference type="GO" id="GO:0003676">
    <property type="term" value="F:nucleic acid binding"/>
    <property type="evidence" value="ECO:0007669"/>
    <property type="project" value="InterPro"/>
</dbReference>
<dbReference type="SMART" id="SM00443">
    <property type="entry name" value="G_patch"/>
    <property type="match status" value="1"/>
</dbReference>
<dbReference type="Pfam" id="PF01585">
    <property type="entry name" value="G-patch"/>
    <property type="match status" value="1"/>
</dbReference>
<dbReference type="OrthoDB" id="29523at2759"/>
<proteinExistence type="predicted"/>